<evidence type="ECO:0000313" key="3">
    <source>
        <dbReference type="EMBL" id="GMH57856.1"/>
    </source>
</evidence>
<protein>
    <submittedName>
        <fullName evidence="3">Uncharacterized protein</fullName>
    </submittedName>
</protein>
<organism evidence="3 4">
    <name type="scientific">Triparma retinervis</name>
    <dbReference type="NCBI Taxonomy" id="2557542"/>
    <lineage>
        <taxon>Eukaryota</taxon>
        <taxon>Sar</taxon>
        <taxon>Stramenopiles</taxon>
        <taxon>Ochrophyta</taxon>
        <taxon>Bolidophyceae</taxon>
        <taxon>Parmales</taxon>
        <taxon>Triparmaceae</taxon>
        <taxon>Triparma</taxon>
    </lineage>
</organism>
<feature type="region of interest" description="Disordered" evidence="2">
    <location>
        <begin position="705"/>
        <end position="724"/>
    </location>
</feature>
<feature type="coiled-coil region" evidence="1">
    <location>
        <begin position="432"/>
        <end position="466"/>
    </location>
</feature>
<comment type="caution">
    <text evidence="3">The sequence shown here is derived from an EMBL/GenBank/DDBJ whole genome shotgun (WGS) entry which is preliminary data.</text>
</comment>
<dbReference type="Proteomes" id="UP001165082">
    <property type="component" value="Unassembled WGS sequence"/>
</dbReference>
<dbReference type="PROSITE" id="PS50096">
    <property type="entry name" value="IQ"/>
    <property type="match status" value="1"/>
</dbReference>
<evidence type="ECO:0000256" key="1">
    <source>
        <dbReference type="SAM" id="Coils"/>
    </source>
</evidence>
<reference evidence="3" key="1">
    <citation type="submission" date="2022-07" db="EMBL/GenBank/DDBJ databases">
        <title>Genome analysis of Parmales, a sister group of diatoms, reveals the evolutionary specialization of diatoms from phago-mixotrophs to photoautotrophs.</title>
        <authorList>
            <person name="Ban H."/>
            <person name="Sato S."/>
            <person name="Yoshikawa S."/>
            <person name="Kazumasa Y."/>
            <person name="Nakamura Y."/>
            <person name="Ichinomiya M."/>
            <person name="Saitoh K."/>
            <person name="Sato N."/>
            <person name="Blanc-Mathieu R."/>
            <person name="Endo H."/>
            <person name="Kuwata A."/>
            <person name="Ogata H."/>
        </authorList>
    </citation>
    <scope>NUCLEOTIDE SEQUENCE</scope>
</reference>
<feature type="region of interest" description="Disordered" evidence="2">
    <location>
        <begin position="1"/>
        <end position="79"/>
    </location>
</feature>
<gene>
    <name evidence="3" type="ORF">TrRE_jg402</name>
</gene>
<dbReference type="Gene3D" id="1.10.238.10">
    <property type="entry name" value="EF-hand"/>
    <property type="match status" value="1"/>
</dbReference>
<keyword evidence="4" id="KW-1185">Reference proteome</keyword>
<evidence type="ECO:0000256" key="2">
    <source>
        <dbReference type="SAM" id="MobiDB-lite"/>
    </source>
</evidence>
<sequence length="724" mass="83621">EFDYYRAKPSAKKSVANKMAGRKNVLTSRRGRNVRASKLSPRRGGGGGEGSKSPKSRPKSPIFKRPEQPGQSPVRRKGTGGEVVADIALSAFKGTLGKADFAAVGMKVASGGGVGEDIEPEDGDEVKELRIWKVIPKEEDDRQKWKVAYDNMEVPYKRDFEGSKSEERHFNVAISWSVLENWCKDVWPPMAKVEPKEGEDWGFNIEHQQREAHFPKLPLNSIIEQAYQAICASQPPTPELDGTKWAKFIREIDLFPESMKRKANTHIDLAFTRQVAKNKHGKQGGRGANRVIDIEGFTFALMEVADLRYPDYGDEEKCMREVLFDYVVMMADINERCWREAKANAMKEEAVVQCAAIRAQTEIRRKVVREDYKRKRGSCIKIQRWGRQWVYWRAHEERKVVLTMDRAVRRRYNAQKMIRKAYLSHVCHEIYMKKMREKIAEERRKRAEYRRKLRKQREEREKAVLHREATNINGTLVNVLWKKKDARSCSMDMSVVMVVYVPTTSASFVFEISESEMRYFAEREAVKTGGRVSYGEVMEVANLVKLKTRLKCRVVKKPGKKPYPTFKYSRKVQSERGVIMMSRGYSIAHMAVDRKKNVLVPMKGRLYIATAYRSTEAITFLAYDPKTSKNLRASVTTNLLATWIRKEEISKIKRAQNERRQKVADAHRVLQMYKIGVKYEEERVRECIGLIQQWLEVRRKDSVSVIPEKKKEKGGREEGGRKGG</sequence>
<evidence type="ECO:0000313" key="4">
    <source>
        <dbReference type="Proteomes" id="UP001165082"/>
    </source>
</evidence>
<proteinExistence type="predicted"/>
<feature type="non-terminal residue" evidence="3">
    <location>
        <position position="724"/>
    </location>
</feature>
<name>A0A9W6ZT03_9STRA</name>
<dbReference type="AlphaFoldDB" id="A0A9W6ZT03"/>
<accession>A0A9W6ZT03</accession>
<keyword evidence="1" id="KW-0175">Coiled coil</keyword>
<dbReference type="EMBL" id="BRXZ01002242">
    <property type="protein sequence ID" value="GMH57856.1"/>
    <property type="molecule type" value="Genomic_DNA"/>
</dbReference>
<feature type="non-terminal residue" evidence="3">
    <location>
        <position position="1"/>
    </location>
</feature>